<sequence>MQNTMQSTDGQSTAGQSTGARSATRGAPASRVYRERLSPSLWILGSAAIVAPMAALVFVRVDPALSLAIGLAVAVVVIAALMLSSPVVEVADGELRAGRAHIDVTLLGEPVPLTDDEAHAARGPRLDSQGWHLIRGGIGGIVVLPNVDPADPVRSWTLSSRTPDRLAAAVRHAQRLRLRSRGR</sequence>
<evidence type="ECO:0000256" key="2">
    <source>
        <dbReference type="SAM" id="Phobius"/>
    </source>
</evidence>
<dbReference type="Pfam" id="PF11292">
    <property type="entry name" value="DUF3093"/>
    <property type="match status" value="1"/>
</dbReference>
<keyword evidence="2" id="KW-0812">Transmembrane</keyword>
<feature type="transmembrane region" description="Helical" evidence="2">
    <location>
        <begin position="41"/>
        <end position="59"/>
    </location>
</feature>
<name>A0A917ICN9_9MICO</name>
<dbReference type="AlphaFoldDB" id="A0A917ICN9"/>
<feature type="region of interest" description="Disordered" evidence="1">
    <location>
        <begin position="1"/>
        <end position="29"/>
    </location>
</feature>
<evidence type="ECO:0000256" key="1">
    <source>
        <dbReference type="SAM" id="MobiDB-lite"/>
    </source>
</evidence>
<dbReference type="Proteomes" id="UP000657592">
    <property type="component" value="Unassembled WGS sequence"/>
</dbReference>
<reference evidence="3" key="1">
    <citation type="journal article" date="2014" name="Int. J. Syst. Evol. Microbiol.">
        <title>Complete genome sequence of Corynebacterium casei LMG S-19264T (=DSM 44701T), isolated from a smear-ripened cheese.</title>
        <authorList>
            <consortium name="US DOE Joint Genome Institute (JGI-PGF)"/>
            <person name="Walter F."/>
            <person name="Albersmeier A."/>
            <person name="Kalinowski J."/>
            <person name="Ruckert C."/>
        </authorList>
    </citation>
    <scope>NUCLEOTIDE SEQUENCE</scope>
    <source>
        <strain evidence="3">CGMCC 1.15794</strain>
    </source>
</reference>
<evidence type="ECO:0008006" key="5">
    <source>
        <dbReference type="Google" id="ProtNLM"/>
    </source>
</evidence>
<accession>A0A917ICN9</accession>
<keyword evidence="2" id="KW-0472">Membrane</keyword>
<organism evidence="3 4">
    <name type="scientific">Microbacterium album</name>
    <dbReference type="NCBI Taxonomy" id="2053191"/>
    <lineage>
        <taxon>Bacteria</taxon>
        <taxon>Bacillati</taxon>
        <taxon>Actinomycetota</taxon>
        <taxon>Actinomycetes</taxon>
        <taxon>Micrococcales</taxon>
        <taxon>Microbacteriaceae</taxon>
        <taxon>Microbacterium</taxon>
    </lineage>
</organism>
<feature type="compositionally biased region" description="Polar residues" evidence="1">
    <location>
        <begin position="1"/>
        <end position="21"/>
    </location>
</feature>
<protein>
    <recommendedName>
        <fullName evidence="5">DUF3093 domain-containing protein</fullName>
    </recommendedName>
</protein>
<dbReference type="EMBL" id="BMJY01000001">
    <property type="protein sequence ID" value="GGH35383.1"/>
    <property type="molecule type" value="Genomic_DNA"/>
</dbReference>
<evidence type="ECO:0000313" key="4">
    <source>
        <dbReference type="Proteomes" id="UP000657592"/>
    </source>
</evidence>
<dbReference type="InterPro" id="IPR021443">
    <property type="entry name" value="DUF3093"/>
</dbReference>
<evidence type="ECO:0000313" key="3">
    <source>
        <dbReference type="EMBL" id="GGH35383.1"/>
    </source>
</evidence>
<dbReference type="RefSeq" id="WP_229663004.1">
    <property type="nucleotide sequence ID" value="NZ_BMJY01000001.1"/>
</dbReference>
<keyword evidence="4" id="KW-1185">Reference proteome</keyword>
<proteinExistence type="predicted"/>
<reference evidence="3" key="2">
    <citation type="submission" date="2020-09" db="EMBL/GenBank/DDBJ databases">
        <authorList>
            <person name="Sun Q."/>
            <person name="Zhou Y."/>
        </authorList>
    </citation>
    <scope>NUCLEOTIDE SEQUENCE</scope>
    <source>
        <strain evidence="3">CGMCC 1.15794</strain>
    </source>
</reference>
<feature type="transmembrane region" description="Helical" evidence="2">
    <location>
        <begin position="65"/>
        <end position="83"/>
    </location>
</feature>
<comment type="caution">
    <text evidence="3">The sequence shown here is derived from an EMBL/GenBank/DDBJ whole genome shotgun (WGS) entry which is preliminary data.</text>
</comment>
<keyword evidence="2" id="KW-1133">Transmembrane helix</keyword>
<gene>
    <name evidence="3" type="ORF">GCM10010921_03750</name>
</gene>